<keyword evidence="3" id="KW-1185">Reference proteome</keyword>
<name>A0A1N6Y1X8_9EURY</name>
<dbReference type="Pfam" id="PF24035">
    <property type="entry name" value="DUF7344"/>
    <property type="match status" value="1"/>
</dbReference>
<gene>
    <name evidence="2" type="ORF">SAMN05421858_1365</name>
</gene>
<accession>A0A1N6Y1X8</accession>
<feature type="domain" description="DUF7344" evidence="1">
    <location>
        <begin position="22"/>
        <end position="95"/>
    </location>
</feature>
<dbReference type="Proteomes" id="UP000186914">
    <property type="component" value="Unassembled WGS sequence"/>
</dbReference>
<reference evidence="3" key="1">
    <citation type="submission" date="2017-01" db="EMBL/GenBank/DDBJ databases">
        <authorList>
            <person name="Varghese N."/>
            <person name="Submissions S."/>
        </authorList>
    </citation>
    <scope>NUCLEOTIDE SEQUENCE [LARGE SCALE GENOMIC DNA]</scope>
    <source>
        <strain evidence="3">CGMCC 1.7737</strain>
    </source>
</reference>
<dbReference type="AlphaFoldDB" id="A0A1N6Y1X8"/>
<sequence>MSNNKVVLSDTDALSSTPSAVFEALQHPLRREVVCYLTVHECPISLAEMVESMFVCEKASSDDRRRTGIDLHHNHLPKLMDYGFIVYDTETNTVERTCDISVLEKSLSLASRHS</sequence>
<proteinExistence type="predicted"/>
<evidence type="ECO:0000259" key="1">
    <source>
        <dbReference type="Pfam" id="PF24035"/>
    </source>
</evidence>
<protein>
    <recommendedName>
        <fullName evidence="1">DUF7344 domain-containing protein</fullName>
    </recommendedName>
</protein>
<dbReference type="Gene3D" id="1.10.10.10">
    <property type="entry name" value="Winged helix-like DNA-binding domain superfamily/Winged helix DNA-binding domain"/>
    <property type="match status" value="1"/>
</dbReference>
<evidence type="ECO:0000313" key="3">
    <source>
        <dbReference type="Proteomes" id="UP000186914"/>
    </source>
</evidence>
<dbReference type="InterPro" id="IPR055768">
    <property type="entry name" value="DUF7344"/>
</dbReference>
<dbReference type="EMBL" id="FTNO01000001">
    <property type="protein sequence ID" value="SIR08588.1"/>
    <property type="molecule type" value="Genomic_DNA"/>
</dbReference>
<dbReference type="InterPro" id="IPR036388">
    <property type="entry name" value="WH-like_DNA-bd_sf"/>
</dbReference>
<dbReference type="RefSeq" id="WP_076429088.1">
    <property type="nucleotide sequence ID" value="NZ_FTNO01000001.1"/>
</dbReference>
<evidence type="ECO:0000313" key="2">
    <source>
        <dbReference type="EMBL" id="SIR08588.1"/>
    </source>
</evidence>
<organism evidence="2 3">
    <name type="scientific">Haladaptatus litoreus</name>
    <dbReference type="NCBI Taxonomy" id="553468"/>
    <lineage>
        <taxon>Archaea</taxon>
        <taxon>Methanobacteriati</taxon>
        <taxon>Methanobacteriota</taxon>
        <taxon>Stenosarchaea group</taxon>
        <taxon>Halobacteria</taxon>
        <taxon>Halobacteriales</taxon>
        <taxon>Haladaptataceae</taxon>
        <taxon>Haladaptatus</taxon>
    </lineage>
</organism>
<dbReference type="OrthoDB" id="174098at2157"/>